<dbReference type="Gene3D" id="3.30.70.1820">
    <property type="entry name" value="L1 transposable element, RRM domain"/>
    <property type="match status" value="1"/>
</dbReference>
<reference evidence="2" key="1">
    <citation type="submission" date="2025-08" db="UniProtKB">
        <authorList>
            <consortium name="Ensembl"/>
        </authorList>
    </citation>
    <scope>IDENTIFICATION</scope>
</reference>
<evidence type="ECO:0000256" key="1">
    <source>
        <dbReference type="SAM" id="MobiDB-lite"/>
    </source>
</evidence>
<evidence type="ECO:0000313" key="2">
    <source>
        <dbReference type="Ensembl" id="ENSLLEP00000025922.1"/>
    </source>
</evidence>
<dbReference type="OrthoDB" id="9909705at2759"/>
<evidence type="ECO:0000313" key="3">
    <source>
        <dbReference type="Proteomes" id="UP000694569"/>
    </source>
</evidence>
<dbReference type="Proteomes" id="UP000694569">
    <property type="component" value="Unplaced"/>
</dbReference>
<feature type="region of interest" description="Disordered" evidence="1">
    <location>
        <begin position="1"/>
        <end position="56"/>
    </location>
</feature>
<name>A0A8C5PPF7_9ANUR</name>
<protein>
    <submittedName>
        <fullName evidence="2">Uncharacterized protein</fullName>
    </submittedName>
</protein>
<reference evidence="2" key="2">
    <citation type="submission" date="2025-09" db="UniProtKB">
        <authorList>
            <consortium name="Ensembl"/>
        </authorList>
    </citation>
    <scope>IDENTIFICATION</scope>
</reference>
<feature type="region of interest" description="Disordered" evidence="1">
    <location>
        <begin position="306"/>
        <end position="340"/>
    </location>
</feature>
<keyword evidence="3" id="KW-1185">Reference proteome</keyword>
<proteinExistence type="predicted"/>
<dbReference type="InterPro" id="IPR004244">
    <property type="entry name" value="Transposase_22"/>
</dbReference>
<dbReference type="Ensembl" id="ENSLLET00000026912.1">
    <property type="protein sequence ID" value="ENSLLEP00000025922.1"/>
    <property type="gene ID" value="ENSLLEG00000016449.1"/>
</dbReference>
<sequence>MVRTKGSTNSQKTPAKHTRAAVRPLDEFLVSTPRSMPSTTPPKMADAAAPASSQDPTAAITRLERRLESLLAGMPTKSDLAEMLTDLRGSFQHDVEEVRGEVAALSSRVTHLENTAPVQAPSTNDAAHGFSGLRRLVDDLDNRGRRANIRIRGLWEPDQPENLDEVLGRLFTAISGREIRPARDLPRAHRALRPRPQQGEPPRDVICCFSNFRLKEVIMQRVRNTRTWDFEGQQLELFNDLSAFTLAARRHLRPITQTLRHRNVPYRWGFPFSLMVRLDGVQHTIYCPKDVPDFLEALHMAPLEIPDWEREEPGGRAPRQQRQPQRRRTGGARGAANPDQ</sequence>
<feature type="compositionally biased region" description="Low complexity" evidence="1">
    <location>
        <begin position="31"/>
        <end position="56"/>
    </location>
</feature>
<dbReference type="AlphaFoldDB" id="A0A8C5PPF7"/>
<accession>A0A8C5PPF7</accession>
<dbReference type="PANTHER" id="PTHR11505">
    <property type="entry name" value="L1 TRANSPOSABLE ELEMENT-RELATED"/>
    <property type="match status" value="1"/>
</dbReference>
<feature type="compositionally biased region" description="Polar residues" evidence="1">
    <location>
        <begin position="1"/>
        <end position="13"/>
    </location>
</feature>
<dbReference type="GeneTree" id="ENSGT01010000228640"/>
<organism evidence="2 3">
    <name type="scientific">Leptobrachium leishanense</name>
    <name type="common">Leishan spiny toad</name>
    <dbReference type="NCBI Taxonomy" id="445787"/>
    <lineage>
        <taxon>Eukaryota</taxon>
        <taxon>Metazoa</taxon>
        <taxon>Chordata</taxon>
        <taxon>Craniata</taxon>
        <taxon>Vertebrata</taxon>
        <taxon>Euteleostomi</taxon>
        <taxon>Amphibia</taxon>
        <taxon>Batrachia</taxon>
        <taxon>Anura</taxon>
        <taxon>Pelobatoidea</taxon>
        <taxon>Megophryidae</taxon>
        <taxon>Leptobrachium</taxon>
    </lineage>
</organism>